<name>L7K043_TRAHO</name>
<protein>
    <submittedName>
        <fullName evidence="5">Protein involved in DNA repair</fullName>
    </submittedName>
</protein>
<keyword evidence="6" id="KW-1185">Reference proteome</keyword>
<evidence type="ECO:0000313" key="5">
    <source>
        <dbReference type="EMBL" id="ELQ76427.1"/>
    </source>
</evidence>
<keyword evidence="1" id="KW-0479">Metal-binding</keyword>
<sequence length="135" mass="16105">MNELLEERERIINKILKYMTENNYMDEDLFLSIKIQTLVKNRPWANEFNLVQLKKEVKESKEYKDLFDIDTILVQNIKISDICCLTQMKIRERWEGVCGHAMERSAVLNYMKKNKSARCPVVGCNMLLKEKRNEQ</sequence>
<evidence type="ECO:0000256" key="1">
    <source>
        <dbReference type="ARBA" id="ARBA00022723"/>
    </source>
</evidence>
<dbReference type="Gene3D" id="3.30.40.10">
    <property type="entry name" value="Zinc/RING finger domain, C3HC4 (zinc finger)"/>
    <property type="match status" value="1"/>
</dbReference>
<dbReference type="VEuPathDB" id="MicrosporidiaDB:THOM_0614"/>
<proteinExistence type="predicted"/>
<dbReference type="STRING" id="72359.L7K043"/>
<evidence type="ECO:0000256" key="2">
    <source>
        <dbReference type="ARBA" id="ARBA00022771"/>
    </source>
</evidence>
<keyword evidence="2" id="KW-0863">Zinc-finger</keyword>
<accession>L7K043</accession>
<dbReference type="AlphaFoldDB" id="L7K043"/>
<dbReference type="HOGENOM" id="CLU_1897779_0_0_1"/>
<dbReference type="EMBL" id="JH993849">
    <property type="protein sequence ID" value="ELQ76427.1"/>
    <property type="molecule type" value="Genomic_DNA"/>
</dbReference>
<dbReference type="Pfam" id="PF11789">
    <property type="entry name" value="zf-Nse"/>
    <property type="match status" value="1"/>
</dbReference>
<dbReference type="InterPro" id="IPR004181">
    <property type="entry name" value="Znf_MIZ"/>
</dbReference>
<dbReference type="GO" id="GO:0008270">
    <property type="term" value="F:zinc ion binding"/>
    <property type="evidence" value="ECO:0007669"/>
    <property type="project" value="UniProtKB-KW"/>
</dbReference>
<dbReference type="OMA" id="CGHAMER"/>
<organism evidence="5 6">
    <name type="scientific">Trachipleistophora hominis</name>
    <name type="common">Microsporidian parasite</name>
    <dbReference type="NCBI Taxonomy" id="72359"/>
    <lineage>
        <taxon>Eukaryota</taxon>
        <taxon>Fungi</taxon>
        <taxon>Fungi incertae sedis</taxon>
        <taxon>Microsporidia</taxon>
        <taxon>Pleistophoridae</taxon>
        <taxon>Trachipleistophora</taxon>
    </lineage>
</organism>
<evidence type="ECO:0000256" key="3">
    <source>
        <dbReference type="ARBA" id="ARBA00022833"/>
    </source>
</evidence>
<evidence type="ECO:0000313" key="6">
    <source>
        <dbReference type="Proteomes" id="UP000011185"/>
    </source>
</evidence>
<dbReference type="OrthoDB" id="2190619at2759"/>
<feature type="domain" description="SP-RING-type" evidence="4">
    <location>
        <begin position="70"/>
        <end position="125"/>
    </location>
</feature>
<dbReference type="InParanoid" id="L7K043"/>
<evidence type="ECO:0000259" key="4">
    <source>
        <dbReference type="Pfam" id="PF11789"/>
    </source>
</evidence>
<reference evidence="5 6" key="1">
    <citation type="journal article" date="2012" name="PLoS Pathog.">
        <title>The genome of the obligate intracellular parasite Trachipleistophora hominis: new insights into microsporidian genome dynamics and reductive evolution.</title>
        <authorList>
            <person name="Heinz E."/>
            <person name="Williams T.A."/>
            <person name="Nakjang S."/>
            <person name="Noel C.J."/>
            <person name="Swan D.C."/>
            <person name="Goldberg A.V."/>
            <person name="Harris S.R."/>
            <person name="Weinmaier T."/>
            <person name="Markert S."/>
            <person name="Becher D."/>
            <person name="Bernhardt J."/>
            <person name="Dagan T."/>
            <person name="Hacker C."/>
            <person name="Lucocq J.M."/>
            <person name="Schweder T."/>
            <person name="Rattei T."/>
            <person name="Hall N."/>
            <person name="Hirt R.P."/>
            <person name="Embley T.M."/>
        </authorList>
    </citation>
    <scope>NUCLEOTIDE SEQUENCE [LARGE SCALE GENOMIC DNA]</scope>
</reference>
<gene>
    <name evidence="5" type="ORF">THOM_0614</name>
</gene>
<dbReference type="InterPro" id="IPR013083">
    <property type="entry name" value="Znf_RING/FYVE/PHD"/>
</dbReference>
<keyword evidence="3" id="KW-0862">Zinc</keyword>
<dbReference type="Proteomes" id="UP000011185">
    <property type="component" value="Unassembled WGS sequence"/>
</dbReference>